<evidence type="ECO:0000256" key="5">
    <source>
        <dbReference type="SAM" id="MobiDB-lite"/>
    </source>
</evidence>
<dbReference type="GO" id="GO:0001002">
    <property type="term" value="F:RNA polymerase III type 1 promoter sequence-specific DNA binding"/>
    <property type="evidence" value="ECO:0007669"/>
    <property type="project" value="TreeGrafter"/>
</dbReference>
<name>A0A9N9SZA3_DIABA</name>
<dbReference type="EMBL" id="OU898278">
    <property type="protein sequence ID" value="CAG9832459.1"/>
    <property type="molecule type" value="Genomic_DNA"/>
</dbReference>
<evidence type="ECO:0000259" key="6">
    <source>
        <dbReference type="Pfam" id="PF09734"/>
    </source>
</evidence>
<dbReference type="AlphaFoldDB" id="A0A9N9SZA3"/>
<evidence type="ECO:0000313" key="9">
    <source>
        <dbReference type="Proteomes" id="UP001153709"/>
    </source>
</evidence>
<dbReference type="GO" id="GO:0006384">
    <property type="term" value="P:transcription initiation at RNA polymerase III promoter"/>
    <property type="evidence" value="ECO:0007669"/>
    <property type="project" value="InterPro"/>
</dbReference>
<protein>
    <recommendedName>
        <fullName evidence="10">General transcription factor 3C polypeptide 5</fullName>
    </recommendedName>
</protein>
<feature type="domain" description="Transcription factor IIIC subunit 5 HTH" evidence="6">
    <location>
        <begin position="171"/>
        <end position="328"/>
    </location>
</feature>
<proteinExistence type="predicted"/>
<keyword evidence="9" id="KW-1185">Reference proteome</keyword>
<evidence type="ECO:0000256" key="4">
    <source>
        <dbReference type="ARBA" id="ARBA00023242"/>
    </source>
</evidence>
<dbReference type="GO" id="GO:0000127">
    <property type="term" value="C:transcription factor TFIIIC complex"/>
    <property type="evidence" value="ECO:0007669"/>
    <property type="project" value="InterPro"/>
</dbReference>
<sequence>MEESNLGSVDKSFVYKLPRKLVRIEYPGLVKNVSNAIETLGGIYSIETAIEDERKKLELRFHPDNKFNKPCTSDRYDNPSLLIKVKEKDGQYEYDIIGYTATNFKFNRTVDFQYLPILQDDKTESTEFVYYDIMPKKLPDLEYFTYPISYILHNTLKLCRSKEAANQSLFLLPHNFCRYDITHHTLYLKADEKFNLDVPSANTNTMFKMFETRKRENSSYKQLSYILNFTDPNLEIPQEPKEPIFKIIQEKCLEEICEKIKKIFEERPMWTKAAIQHKSGFTNEMSKILLPANAYFWCTGPWRMIWTRFGYDPRADLSSRIYQILDFRIRESEGTKIMVRAKRAAYRKDILQTKMDESHYILTPDVIPPARQMFYQFCDVLIPEIQEMMQRLPKAQAKLDVKNGWLPVNFLDQCREIANKYVMKNVHQELVAYSLKNEQRQQEKGESDEDDEENPLAYSSRMLNQMKMGFKRSLGGAQVGENLGTVVLSSDDDSDAEMEPTELPAQLSDEEQLSDNSEMELDMEALEEINQMISQTKKEEKKNK</sequence>
<accession>A0A9N9SZA3</accession>
<feature type="region of interest" description="Disordered" evidence="5">
    <location>
        <begin position="487"/>
        <end position="516"/>
    </location>
</feature>
<dbReference type="OrthoDB" id="5598268at2759"/>
<feature type="domain" description="Transcription factor IIIC subunit Tfc1/Sfc1 triple barrel" evidence="7">
    <location>
        <begin position="23"/>
        <end position="115"/>
    </location>
</feature>
<dbReference type="InterPro" id="IPR040454">
    <property type="entry name" value="TF_IIIC_Tfc1/Sfc1"/>
</dbReference>
<dbReference type="GO" id="GO:0005634">
    <property type="term" value="C:nucleus"/>
    <property type="evidence" value="ECO:0007669"/>
    <property type="project" value="UniProtKB-SubCell"/>
</dbReference>
<evidence type="ECO:0000256" key="1">
    <source>
        <dbReference type="ARBA" id="ARBA00004123"/>
    </source>
</evidence>
<keyword evidence="4" id="KW-0539">Nucleus</keyword>
<keyword evidence="3" id="KW-0804">Transcription</keyword>
<dbReference type="GO" id="GO:0001003">
    <property type="term" value="F:RNA polymerase III type 2 promoter sequence-specific DNA binding"/>
    <property type="evidence" value="ECO:0007669"/>
    <property type="project" value="TreeGrafter"/>
</dbReference>
<dbReference type="InterPro" id="IPR041499">
    <property type="entry name" value="Tfc1/Sfc1_N"/>
</dbReference>
<evidence type="ECO:0000259" key="7">
    <source>
        <dbReference type="Pfam" id="PF17682"/>
    </source>
</evidence>
<dbReference type="Gene3D" id="3.30.200.160">
    <property type="entry name" value="TFIIIC, subcomplex tauA, subunit Sfc1, barrel domain"/>
    <property type="match status" value="1"/>
</dbReference>
<dbReference type="Pfam" id="PF09734">
    <property type="entry name" value="Tau95"/>
    <property type="match status" value="1"/>
</dbReference>
<dbReference type="Pfam" id="PF17682">
    <property type="entry name" value="Tau95_N"/>
    <property type="match status" value="1"/>
</dbReference>
<keyword evidence="2" id="KW-0238">DNA-binding</keyword>
<dbReference type="Proteomes" id="UP001153709">
    <property type="component" value="Chromosome 3"/>
</dbReference>
<evidence type="ECO:0000256" key="2">
    <source>
        <dbReference type="ARBA" id="ARBA00023125"/>
    </source>
</evidence>
<comment type="subcellular location">
    <subcellularLocation>
        <location evidence="1">Nucleus</location>
    </subcellularLocation>
</comment>
<evidence type="ECO:0000313" key="8">
    <source>
        <dbReference type="EMBL" id="CAG9832459.1"/>
    </source>
</evidence>
<gene>
    <name evidence="8" type="ORF">DIABBA_LOCUS5938</name>
</gene>
<dbReference type="PANTHER" id="PTHR13230">
    <property type="entry name" value="GENERAL TRANSCRIPTION FACTOR IIIC, POLYPEPTIDE 5"/>
    <property type="match status" value="1"/>
</dbReference>
<dbReference type="PANTHER" id="PTHR13230:SF5">
    <property type="entry name" value="GENERAL TRANSCRIPTION FACTOR 3C POLYPEPTIDE 5"/>
    <property type="match status" value="1"/>
</dbReference>
<dbReference type="InterPro" id="IPR042536">
    <property type="entry name" value="TFIIIC_tauA_Sfc1"/>
</dbReference>
<dbReference type="InterPro" id="IPR019136">
    <property type="entry name" value="TF_IIIC_su-5_HTH"/>
</dbReference>
<reference evidence="8" key="1">
    <citation type="submission" date="2022-01" db="EMBL/GenBank/DDBJ databases">
        <authorList>
            <person name="King R."/>
        </authorList>
    </citation>
    <scope>NUCLEOTIDE SEQUENCE</scope>
</reference>
<organism evidence="8 9">
    <name type="scientific">Diabrotica balteata</name>
    <name type="common">Banded cucumber beetle</name>
    <dbReference type="NCBI Taxonomy" id="107213"/>
    <lineage>
        <taxon>Eukaryota</taxon>
        <taxon>Metazoa</taxon>
        <taxon>Ecdysozoa</taxon>
        <taxon>Arthropoda</taxon>
        <taxon>Hexapoda</taxon>
        <taxon>Insecta</taxon>
        <taxon>Pterygota</taxon>
        <taxon>Neoptera</taxon>
        <taxon>Endopterygota</taxon>
        <taxon>Coleoptera</taxon>
        <taxon>Polyphaga</taxon>
        <taxon>Cucujiformia</taxon>
        <taxon>Chrysomeloidea</taxon>
        <taxon>Chrysomelidae</taxon>
        <taxon>Galerucinae</taxon>
        <taxon>Diabroticina</taxon>
        <taxon>Diabroticites</taxon>
        <taxon>Diabrotica</taxon>
    </lineage>
</organism>
<evidence type="ECO:0000256" key="3">
    <source>
        <dbReference type="ARBA" id="ARBA00023163"/>
    </source>
</evidence>
<feature type="compositionally biased region" description="Acidic residues" evidence="5">
    <location>
        <begin position="490"/>
        <end position="500"/>
    </location>
</feature>
<evidence type="ECO:0008006" key="10">
    <source>
        <dbReference type="Google" id="ProtNLM"/>
    </source>
</evidence>